<comment type="caution">
    <text evidence="3">The sequence shown here is derived from an EMBL/GenBank/DDBJ whole genome shotgun (WGS) entry which is preliminary data.</text>
</comment>
<dbReference type="EMBL" id="RCZP01000078">
    <property type="protein sequence ID" value="TPG38240.1"/>
    <property type="molecule type" value="Genomic_DNA"/>
</dbReference>
<evidence type="ECO:0000313" key="3">
    <source>
        <dbReference type="EMBL" id="TPG38240.1"/>
    </source>
</evidence>
<dbReference type="InterPro" id="IPR011010">
    <property type="entry name" value="DNA_brk_join_enz"/>
</dbReference>
<dbReference type="InterPro" id="IPR013762">
    <property type="entry name" value="Integrase-like_cat_sf"/>
</dbReference>
<keyword evidence="1" id="KW-0233">DNA recombination</keyword>
<name>A0A502EP13_9PROT</name>
<dbReference type="InterPro" id="IPR002104">
    <property type="entry name" value="Integrase_catalytic"/>
</dbReference>
<dbReference type="GO" id="GO:0006310">
    <property type="term" value="P:DNA recombination"/>
    <property type="evidence" value="ECO:0007669"/>
    <property type="project" value="UniProtKB-KW"/>
</dbReference>
<evidence type="ECO:0000256" key="1">
    <source>
        <dbReference type="ARBA" id="ARBA00023172"/>
    </source>
</evidence>
<evidence type="ECO:0000259" key="2">
    <source>
        <dbReference type="PROSITE" id="PS51898"/>
    </source>
</evidence>
<dbReference type="AlphaFoldDB" id="A0A502EP13"/>
<reference evidence="3 4" key="1">
    <citation type="journal article" date="2019" name="Environ. Microbiol.">
        <title>Species interactions and distinct microbial communities in high Arctic permafrost affected cryosols are associated with the CH4 and CO2 gas fluxes.</title>
        <authorList>
            <person name="Altshuler I."/>
            <person name="Hamel J."/>
            <person name="Turney S."/>
            <person name="Magnuson E."/>
            <person name="Levesque R."/>
            <person name="Greer C."/>
            <person name="Whyte L.G."/>
        </authorList>
    </citation>
    <scope>NUCLEOTIDE SEQUENCE [LARGE SCALE GENOMIC DNA]</scope>
    <source>
        <strain evidence="3 4">S9.3B</strain>
    </source>
</reference>
<dbReference type="GO" id="GO:0003677">
    <property type="term" value="F:DNA binding"/>
    <property type="evidence" value="ECO:0007669"/>
    <property type="project" value="InterPro"/>
</dbReference>
<dbReference type="SUPFAM" id="SSF56349">
    <property type="entry name" value="DNA breaking-rejoining enzymes"/>
    <property type="match status" value="1"/>
</dbReference>
<organism evidence="3 4">
    <name type="scientific">Muricoccus nepalensis</name>
    <dbReference type="NCBI Taxonomy" id="1854500"/>
    <lineage>
        <taxon>Bacteria</taxon>
        <taxon>Pseudomonadati</taxon>
        <taxon>Pseudomonadota</taxon>
        <taxon>Alphaproteobacteria</taxon>
        <taxon>Acetobacterales</taxon>
        <taxon>Roseomonadaceae</taxon>
        <taxon>Muricoccus</taxon>
    </lineage>
</organism>
<gene>
    <name evidence="3" type="ORF">EAH89_29525</name>
</gene>
<evidence type="ECO:0000313" key="4">
    <source>
        <dbReference type="Proteomes" id="UP000317078"/>
    </source>
</evidence>
<sequence length="172" mass="17939">MLRLMPASRPSPATPLGARDRALLLVGFGAALRRSELAWLALGEVEVVPGCGLRVLVRRCMTDQRGAGQELAVWANPGELGLCPLAALEARLVFRRKGPESTGGASDGEGPLFVGMSKAGRLTGQGLPDKAVWLLVKGAAEEAELESWERFSGHSLRAGLATAAGEAGVDLA</sequence>
<dbReference type="Proteomes" id="UP000317078">
    <property type="component" value="Unassembled WGS sequence"/>
</dbReference>
<protein>
    <recommendedName>
        <fullName evidence="2">Tyr recombinase domain-containing protein</fullName>
    </recommendedName>
</protein>
<dbReference type="GO" id="GO:0015074">
    <property type="term" value="P:DNA integration"/>
    <property type="evidence" value="ECO:0007669"/>
    <property type="project" value="InterPro"/>
</dbReference>
<proteinExistence type="predicted"/>
<dbReference type="PROSITE" id="PS51898">
    <property type="entry name" value="TYR_RECOMBINASE"/>
    <property type="match status" value="1"/>
</dbReference>
<accession>A0A502EP13</accession>
<keyword evidence="4" id="KW-1185">Reference proteome</keyword>
<dbReference type="Gene3D" id="1.10.443.10">
    <property type="entry name" value="Intergrase catalytic core"/>
    <property type="match status" value="1"/>
</dbReference>
<feature type="domain" description="Tyr recombinase" evidence="2">
    <location>
        <begin position="1"/>
        <end position="172"/>
    </location>
</feature>